<name>A0AAD9P4V2_RIDPI</name>
<feature type="region of interest" description="Disordered" evidence="1">
    <location>
        <begin position="34"/>
        <end position="99"/>
    </location>
</feature>
<dbReference type="AlphaFoldDB" id="A0AAD9P4V2"/>
<reference evidence="3" key="1">
    <citation type="journal article" date="2023" name="Mol. Biol. Evol.">
        <title>Third-Generation Sequencing Reveals the Adaptive Role of the Epigenome in Three Deep-Sea Polychaetes.</title>
        <authorList>
            <person name="Perez M."/>
            <person name="Aroh O."/>
            <person name="Sun Y."/>
            <person name="Lan Y."/>
            <person name="Juniper S.K."/>
            <person name="Young C.R."/>
            <person name="Angers B."/>
            <person name="Qian P.Y."/>
        </authorList>
    </citation>
    <scope>NUCLEOTIDE SEQUENCE</scope>
    <source>
        <strain evidence="3">R07B-5</strain>
    </source>
</reference>
<evidence type="ECO:0000313" key="3">
    <source>
        <dbReference type="EMBL" id="KAK2188191.1"/>
    </source>
</evidence>
<keyword evidence="4" id="KW-1185">Reference proteome</keyword>
<feature type="chain" id="PRO_5042020017" evidence="2">
    <location>
        <begin position="18"/>
        <end position="224"/>
    </location>
</feature>
<gene>
    <name evidence="3" type="ORF">NP493_142g04005</name>
</gene>
<sequence>MRLHLLVFVASVAVVAAQRAIATHTRHSRVDAYRSRAAGSRPYSERRAHTRRRARVDDGTAAERVGRQGRRRRGPAVRAESTRRAGARTVPGTNPWPKNCTRCEERQDIKRWRLELIKAEILQKLRLKAPPNITSQNIPDILNETLHPYLQMDATYSDQAAEGDDFHATKLKIMTIGHPRKYNRQRVSSHTTAYACRTVSVNVCHSLRFRSPLQPPSPYPATVS</sequence>
<comment type="caution">
    <text evidence="3">The sequence shown here is derived from an EMBL/GenBank/DDBJ whole genome shotgun (WGS) entry which is preliminary data.</text>
</comment>
<dbReference type="Gene3D" id="2.60.120.970">
    <property type="match status" value="1"/>
</dbReference>
<proteinExistence type="predicted"/>
<accession>A0AAD9P4V2</accession>
<evidence type="ECO:0000256" key="1">
    <source>
        <dbReference type="SAM" id="MobiDB-lite"/>
    </source>
</evidence>
<organism evidence="3 4">
    <name type="scientific">Ridgeia piscesae</name>
    <name type="common">Tubeworm</name>
    <dbReference type="NCBI Taxonomy" id="27915"/>
    <lineage>
        <taxon>Eukaryota</taxon>
        <taxon>Metazoa</taxon>
        <taxon>Spiralia</taxon>
        <taxon>Lophotrochozoa</taxon>
        <taxon>Annelida</taxon>
        <taxon>Polychaeta</taxon>
        <taxon>Sedentaria</taxon>
        <taxon>Canalipalpata</taxon>
        <taxon>Sabellida</taxon>
        <taxon>Siboglinidae</taxon>
        <taxon>Ridgeia</taxon>
    </lineage>
</organism>
<dbReference type="Proteomes" id="UP001209878">
    <property type="component" value="Unassembled WGS sequence"/>
</dbReference>
<feature type="signal peptide" evidence="2">
    <location>
        <begin position="1"/>
        <end position="17"/>
    </location>
</feature>
<evidence type="ECO:0000313" key="4">
    <source>
        <dbReference type="Proteomes" id="UP001209878"/>
    </source>
</evidence>
<protein>
    <submittedName>
        <fullName evidence="3">Uncharacterized protein</fullName>
    </submittedName>
</protein>
<dbReference type="EMBL" id="JAODUO010000141">
    <property type="protein sequence ID" value="KAK2188191.1"/>
    <property type="molecule type" value="Genomic_DNA"/>
</dbReference>
<evidence type="ECO:0000256" key="2">
    <source>
        <dbReference type="SAM" id="SignalP"/>
    </source>
</evidence>
<keyword evidence="2" id="KW-0732">Signal</keyword>